<keyword evidence="2" id="KW-1185">Reference proteome</keyword>
<reference evidence="2" key="1">
    <citation type="journal article" date="2022" name="Mol. Ecol. Resour.">
        <title>The genomes of chicory, endive, great burdock and yacon provide insights into Asteraceae palaeo-polyploidization history and plant inulin production.</title>
        <authorList>
            <person name="Fan W."/>
            <person name="Wang S."/>
            <person name="Wang H."/>
            <person name="Wang A."/>
            <person name="Jiang F."/>
            <person name="Liu H."/>
            <person name="Zhao H."/>
            <person name="Xu D."/>
            <person name="Zhang Y."/>
        </authorList>
    </citation>
    <scope>NUCLEOTIDE SEQUENCE [LARGE SCALE GENOMIC DNA]</scope>
    <source>
        <strain evidence="2">cv. Punajuju</strain>
    </source>
</reference>
<evidence type="ECO:0000313" key="2">
    <source>
        <dbReference type="Proteomes" id="UP001055811"/>
    </source>
</evidence>
<evidence type="ECO:0000313" key="1">
    <source>
        <dbReference type="EMBL" id="KAI3782958.1"/>
    </source>
</evidence>
<protein>
    <submittedName>
        <fullName evidence="1">Uncharacterized protein</fullName>
    </submittedName>
</protein>
<sequence length="115" mass="13006">MIHSCKPLVIIIEVEMVNSPSSHQLRLNSQQLHSTSVGNNLQQRVMHQGKTKNNDTCLSLFVFFIHPSHIHPSLHILLLNFYLSDSVSQHKFIAILSSFCHPGFTDPRPLAPTIK</sequence>
<reference evidence="1 2" key="2">
    <citation type="journal article" date="2022" name="Mol. Ecol. Resour.">
        <title>The genomes of chicory, endive, great burdock and yacon provide insights into Asteraceae paleo-polyploidization history and plant inulin production.</title>
        <authorList>
            <person name="Fan W."/>
            <person name="Wang S."/>
            <person name="Wang H."/>
            <person name="Wang A."/>
            <person name="Jiang F."/>
            <person name="Liu H."/>
            <person name="Zhao H."/>
            <person name="Xu D."/>
            <person name="Zhang Y."/>
        </authorList>
    </citation>
    <scope>NUCLEOTIDE SEQUENCE [LARGE SCALE GENOMIC DNA]</scope>
    <source>
        <strain evidence="2">cv. Punajuju</strain>
        <tissue evidence="1">Leaves</tissue>
    </source>
</reference>
<dbReference type="Proteomes" id="UP001055811">
    <property type="component" value="Linkage Group LG02"/>
</dbReference>
<proteinExistence type="predicted"/>
<name>A0ACB9GIS8_CICIN</name>
<dbReference type="EMBL" id="CM042010">
    <property type="protein sequence ID" value="KAI3782958.1"/>
    <property type="molecule type" value="Genomic_DNA"/>
</dbReference>
<comment type="caution">
    <text evidence="1">The sequence shown here is derived from an EMBL/GenBank/DDBJ whole genome shotgun (WGS) entry which is preliminary data.</text>
</comment>
<organism evidence="1 2">
    <name type="scientific">Cichorium intybus</name>
    <name type="common">Chicory</name>
    <dbReference type="NCBI Taxonomy" id="13427"/>
    <lineage>
        <taxon>Eukaryota</taxon>
        <taxon>Viridiplantae</taxon>
        <taxon>Streptophyta</taxon>
        <taxon>Embryophyta</taxon>
        <taxon>Tracheophyta</taxon>
        <taxon>Spermatophyta</taxon>
        <taxon>Magnoliopsida</taxon>
        <taxon>eudicotyledons</taxon>
        <taxon>Gunneridae</taxon>
        <taxon>Pentapetalae</taxon>
        <taxon>asterids</taxon>
        <taxon>campanulids</taxon>
        <taxon>Asterales</taxon>
        <taxon>Asteraceae</taxon>
        <taxon>Cichorioideae</taxon>
        <taxon>Cichorieae</taxon>
        <taxon>Cichoriinae</taxon>
        <taxon>Cichorium</taxon>
    </lineage>
</organism>
<accession>A0ACB9GIS8</accession>
<gene>
    <name evidence="1" type="ORF">L2E82_13019</name>
</gene>